<name>X7ZWJ5_MYCXE</name>
<dbReference type="GO" id="GO:0009062">
    <property type="term" value="P:fatty acid catabolic process"/>
    <property type="evidence" value="ECO:0007669"/>
    <property type="project" value="TreeGrafter"/>
</dbReference>
<dbReference type="EMBL" id="JAOB01000069">
    <property type="protein sequence ID" value="EUA23391.1"/>
    <property type="molecule type" value="Genomic_DNA"/>
</dbReference>
<comment type="similarity">
    <text evidence="1">Belongs to the C/M/P thioester hydrolase family.</text>
</comment>
<organism evidence="3">
    <name type="scientific">Mycobacterium xenopi 4042</name>
    <dbReference type="NCBI Taxonomy" id="1299334"/>
    <lineage>
        <taxon>Bacteria</taxon>
        <taxon>Bacillati</taxon>
        <taxon>Actinomycetota</taxon>
        <taxon>Actinomycetes</taxon>
        <taxon>Mycobacteriales</taxon>
        <taxon>Mycobacteriaceae</taxon>
        <taxon>Mycobacterium</taxon>
    </lineage>
</organism>
<feature type="domain" description="Acyl-CoA thioesterase 2 C-terminal" evidence="2">
    <location>
        <begin position="45"/>
        <end position="127"/>
    </location>
</feature>
<dbReference type="PATRIC" id="fig|1299334.3.peg.7104"/>
<dbReference type="CDD" id="cd03444">
    <property type="entry name" value="Thioesterase_II_repeat1"/>
    <property type="match status" value="1"/>
</dbReference>
<dbReference type="InterPro" id="IPR042171">
    <property type="entry name" value="Acyl-CoA_hotdog"/>
</dbReference>
<dbReference type="SUPFAM" id="SSF54637">
    <property type="entry name" value="Thioesterase/thiol ester dehydrase-isomerase"/>
    <property type="match status" value="1"/>
</dbReference>
<dbReference type="Pfam" id="PF02551">
    <property type="entry name" value="Acyl_CoA_thio"/>
    <property type="match status" value="1"/>
</dbReference>
<accession>X7ZWJ5</accession>
<dbReference type="Gene3D" id="2.40.160.210">
    <property type="entry name" value="Acyl-CoA thioesterase, double hotdog domain"/>
    <property type="match status" value="1"/>
</dbReference>
<dbReference type="PANTHER" id="PTHR11066:SF34">
    <property type="entry name" value="ACYL-COENZYME A THIOESTERASE 8"/>
    <property type="match status" value="1"/>
</dbReference>
<gene>
    <name evidence="3" type="ORF">I553_5145</name>
</gene>
<dbReference type="GO" id="GO:0006637">
    <property type="term" value="P:acyl-CoA metabolic process"/>
    <property type="evidence" value="ECO:0007669"/>
    <property type="project" value="InterPro"/>
</dbReference>
<evidence type="ECO:0000313" key="3">
    <source>
        <dbReference type="EMBL" id="EUA23391.1"/>
    </source>
</evidence>
<sequence length="140" mass="15873">MPRAPLPAELPTIRDAQGTAWTRWAEQDPDIEMRVVAPNVADPVGRRKFWCRIVTDCGDDPRLQTALAAYLSDFTMVASIRLPHEPATTKQYLMSTLSHVLYFHRRIRACDWHLMDHHSPVAAGGGGWRCCTRTTLMASW</sequence>
<protein>
    <submittedName>
        <fullName evidence="3">Thioesterase-like superfamily protein</fullName>
    </submittedName>
</protein>
<dbReference type="GO" id="GO:0047617">
    <property type="term" value="F:fatty acyl-CoA hydrolase activity"/>
    <property type="evidence" value="ECO:0007669"/>
    <property type="project" value="InterPro"/>
</dbReference>
<dbReference type="AlphaFoldDB" id="X7ZWJ5"/>
<comment type="caution">
    <text evidence="3">The sequence shown here is derived from an EMBL/GenBank/DDBJ whole genome shotgun (WGS) entry which is preliminary data.</text>
</comment>
<dbReference type="InterPro" id="IPR003703">
    <property type="entry name" value="Acyl_CoA_thio"/>
</dbReference>
<dbReference type="PANTHER" id="PTHR11066">
    <property type="entry name" value="ACYL-COA THIOESTERASE"/>
    <property type="match status" value="1"/>
</dbReference>
<evidence type="ECO:0000259" key="2">
    <source>
        <dbReference type="Pfam" id="PF02551"/>
    </source>
</evidence>
<reference evidence="3" key="1">
    <citation type="submission" date="2014-01" db="EMBL/GenBank/DDBJ databases">
        <authorList>
            <person name="Brown-Elliot B."/>
            <person name="Wallace R."/>
            <person name="Lenaerts A."/>
            <person name="Ordway D."/>
            <person name="DeGroote M.A."/>
            <person name="Parker T."/>
            <person name="Sizemore C."/>
            <person name="Tallon L.J."/>
            <person name="Sadzewicz L.K."/>
            <person name="Sengamalay N."/>
            <person name="Fraser C.M."/>
            <person name="Hine E."/>
            <person name="Shefchek K.A."/>
            <person name="Das S.P."/>
            <person name="Tettelin H."/>
        </authorList>
    </citation>
    <scope>NUCLEOTIDE SEQUENCE [LARGE SCALE GENOMIC DNA]</scope>
    <source>
        <strain evidence="3">4042</strain>
    </source>
</reference>
<proteinExistence type="inferred from homology"/>
<dbReference type="InterPro" id="IPR025652">
    <property type="entry name" value="TesB_C"/>
</dbReference>
<evidence type="ECO:0000256" key="1">
    <source>
        <dbReference type="ARBA" id="ARBA00006538"/>
    </source>
</evidence>
<dbReference type="InterPro" id="IPR029069">
    <property type="entry name" value="HotDog_dom_sf"/>
</dbReference>